<comment type="caution">
    <text evidence="9">The sequence shown here is derived from an EMBL/GenBank/DDBJ whole genome shotgun (WGS) entry which is preliminary data.</text>
</comment>
<comment type="pathway">
    <text evidence="2">Cofactor biosynthesis; tetrahydrobiopterin biosynthesis; tetrahydrobiopterin from 7,8-dihydroneopterin triphosphate: step 1/3.</text>
</comment>
<evidence type="ECO:0000313" key="10">
    <source>
        <dbReference type="Proteomes" id="UP001151518"/>
    </source>
</evidence>
<keyword evidence="8" id="KW-0456">Lyase</keyword>
<organism evidence="9 10">
    <name type="scientific">Coemansia spiralis</name>
    <dbReference type="NCBI Taxonomy" id="417178"/>
    <lineage>
        <taxon>Eukaryota</taxon>
        <taxon>Fungi</taxon>
        <taxon>Fungi incertae sedis</taxon>
        <taxon>Zoopagomycota</taxon>
        <taxon>Kickxellomycotina</taxon>
        <taxon>Kickxellomycetes</taxon>
        <taxon>Kickxellales</taxon>
        <taxon>Kickxellaceae</taxon>
        <taxon>Coemansia</taxon>
    </lineage>
</organism>
<dbReference type="Proteomes" id="UP001151518">
    <property type="component" value="Unassembled WGS sequence"/>
</dbReference>
<evidence type="ECO:0000256" key="7">
    <source>
        <dbReference type="ARBA" id="ARBA00023007"/>
    </source>
</evidence>
<dbReference type="GO" id="GO:0006729">
    <property type="term" value="P:tetrahydrobiopterin biosynthetic process"/>
    <property type="evidence" value="ECO:0007669"/>
    <property type="project" value="UniProtKB-KW"/>
</dbReference>
<proteinExistence type="inferred from homology"/>
<keyword evidence="5" id="KW-0479">Metal-binding</keyword>
<evidence type="ECO:0000313" key="9">
    <source>
        <dbReference type="EMBL" id="KAJ2679964.1"/>
    </source>
</evidence>
<evidence type="ECO:0000256" key="3">
    <source>
        <dbReference type="ARBA" id="ARBA00009164"/>
    </source>
</evidence>
<sequence length="150" mass="16634">MSPICYLSRVAHFSAAHRLHNPSLSAETNRQVFGKCNHPGGHGHNYIIEVVVRGPVNSETGMLISIDDLKQWIKSAVLDIMDHRNIDQDIAYFKARPSTAENIAVFSWIRLSQVMPPGLLHQVIVSETIKNKASFSGEGLTDKDIEACIV</sequence>
<dbReference type="GO" id="GO:0003874">
    <property type="term" value="F:6-pyruvoyltetrahydropterin synthase activity"/>
    <property type="evidence" value="ECO:0007669"/>
    <property type="project" value="UniProtKB-EC"/>
</dbReference>
<dbReference type="InterPro" id="IPR007115">
    <property type="entry name" value="6-PTP_synth/QueD"/>
</dbReference>
<evidence type="ECO:0000256" key="5">
    <source>
        <dbReference type="ARBA" id="ARBA00022723"/>
    </source>
</evidence>
<dbReference type="InterPro" id="IPR038418">
    <property type="entry name" value="6-PTP_synth/QueD_sf"/>
</dbReference>
<reference evidence="9" key="1">
    <citation type="submission" date="2022-07" db="EMBL/GenBank/DDBJ databases">
        <title>Phylogenomic reconstructions and comparative analyses of Kickxellomycotina fungi.</title>
        <authorList>
            <person name="Reynolds N.K."/>
            <person name="Stajich J.E."/>
            <person name="Barry K."/>
            <person name="Grigoriev I.V."/>
            <person name="Crous P."/>
            <person name="Smith M.E."/>
        </authorList>
    </citation>
    <scope>NUCLEOTIDE SEQUENCE</scope>
    <source>
        <strain evidence="9">NRRL 3115</strain>
    </source>
</reference>
<keyword evidence="6" id="KW-0862">Zinc</keyword>
<comment type="similarity">
    <text evidence="3">Belongs to the PTPS family.</text>
</comment>
<comment type="cofactor">
    <cofactor evidence="1">
        <name>Zn(2+)</name>
        <dbReference type="ChEBI" id="CHEBI:29105"/>
    </cofactor>
</comment>
<evidence type="ECO:0000256" key="8">
    <source>
        <dbReference type="ARBA" id="ARBA00023239"/>
    </source>
</evidence>
<evidence type="ECO:0000256" key="4">
    <source>
        <dbReference type="ARBA" id="ARBA00013100"/>
    </source>
</evidence>
<dbReference type="Pfam" id="PF01242">
    <property type="entry name" value="PTPS"/>
    <property type="match status" value="1"/>
</dbReference>
<evidence type="ECO:0000256" key="2">
    <source>
        <dbReference type="ARBA" id="ARBA00005126"/>
    </source>
</evidence>
<dbReference type="SUPFAM" id="SSF55620">
    <property type="entry name" value="Tetrahydrobiopterin biosynthesis enzymes-like"/>
    <property type="match status" value="1"/>
</dbReference>
<dbReference type="FunFam" id="3.30.479.10:FF:000003">
    <property type="entry name" value="6-pyruvoyl tetrahydrobiopterin synthase"/>
    <property type="match status" value="1"/>
</dbReference>
<dbReference type="PANTHER" id="PTHR12589">
    <property type="entry name" value="PYRUVOYL TETRAHYDROBIOPTERIN SYNTHASE"/>
    <property type="match status" value="1"/>
</dbReference>
<keyword evidence="7" id="KW-0783">Tetrahydrobiopterin biosynthesis</keyword>
<dbReference type="Gene3D" id="3.30.479.10">
    <property type="entry name" value="6-pyruvoyl tetrahydropterin synthase/QueD"/>
    <property type="match status" value="1"/>
</dbReference>
<dbReference type="EMBL" id="JANBTW010000008">
    <property type="protein sequence ID" value="KAJ2679964.1"/>
    <property type="molecule type" value="Genomic_DNA"/>
</dbReference>
<evidence type="ECO:0000256" key="6">
    <source>
        <dbReference type="ARBA" id="ARBA00022833"/>
    </source>
</evidence>
<protein>
    <recommendedName>
        <fullName evidence="4">6-pyruvoyltetrahydropterin synthase</fullName>
        <ecNumber evidence="4">4.2.3.12</ecNumber>
    </recommendedName>
</protein>
<dbReference type="EC" id="4.2.3.12" evidence="4"/>
<dbReference type="PANTHER" id="PTHR12589:SF7">
    <property type="entry name" value="6-PYRUVOYL TETRAHYDROBIOPTERIN SYNTHASE"/>
    <property type="match status" value="1"/>
</dbReference>
<dbReference type="GO" id="GO:0005739">
    <property type="term" value="C:mitochondrion"/>
    <property type="evidence" value="ECO:0007669"/>
    <property type="project" value="TreeGrafter"/>
</dbReference>
<dbReference type="GO" id="GO:0046872">
    <property type="term" value="F:metal ion binding"/>
    <property type="evidence" value="ECO:0007669"/>
    <property type="project" value="UniProtKB-KW"/>
</dbReference>
<evidence type="ECO:0000256" key="1">
    <source>
        <dbReference type="ARBA" id="ARBA00001947"/>
    </source>
</evidence>
<name>A0A9W8KZV1_9FUNG</name>
<gene>
    <name evidence="9" type="ORF">GGI25_001153</name>
</gene>
<dbReference type="OrthoDB" id="14045at2759"/>
<accession>A0A9W8KZV1</accession>
<dbReference type="AlphaFoldDB" id="A0A9W8KZV1"/>